<dbReference type="Proteomes" id="UP000189229">
    <property type="component" value="Unassembled WGS sequence"/>
</dbReference>
<proteinExistence type="predicted"/>
<comment type="caution">
    <text evidence="2">The sequence shown here is derived from an EMBL/GenBank/DDBJ whole genome shotgun (WGS) entry which is preliminary data.</text>
</comment>
<gene>
    <name evidence="2" type="ORF">BZL30_3823</name>
</gene>
<protein>
    <submittedName>
        <fullName evidence="2">Uncharacterized protein</fullName>
    </submittedName>
</protein>
<sequence length="58" mass="6233">MQPHLDLDDLRLVRSAGERPALDEDAGTGGLGSVDVEAPAPMSSTRSTTDVQIDQRRQ</sequence>
<name>A0A1V3XAV8_MYCKA</name>
<dbReference type="EMBL" id="MVBM01000003">
    <property type="protein sequence ID" value="OOK76383.1"/>
    <property type="molecule type" value="Genomic_DNA"/>
</dbReference>
<organism evidence="2 3">
    <name type="scientific">Mycobacterium kansasii</name>
    <dbReference type="NCBI Taxonomy" id="1768"/>
    <lineage>
        <taxon>Bacteria</taxon>
        <taxon>Bacillati</taxon>
        <taxon>Actinomycetota</taxon>
        <taxon>Actinomycetes</taxon>
        <taxon>Mycobacteriales</taxon>
        <taxon>Mycobacteriaceae</taxon>
        <taxon>Mycobacterium</taxon>
    </lineage>
</organism>
<dbReference type="AlphaFoldDB" id="A0A1V3XAV8"/>
<evidence type="ECO:0000313" key="3">
    <source>
        <dbReference type="Proteomes" id="UP000189229"/>
    </source>
</evidence>
<accession>A0A1V3XAV8</accession>
<evidence type="ECO:0000313" key="2">
    <source>
        <dbReference type="EMBL" id="OOK76383.1"/>
    </source>
</evidence>
<feature type="compositionally biased region" description="Polar residues" evidence="1">
    <location>
        <begin position="42"/>
        <end position="52"/>
    </location>
</feature>
<feature type="region of interest" description="Disordered" evidence="1">
    <location>
        <begin position="16"/>
        <end position="58"/>
    </location>
</feature>
<reference evidence="2 3" key="1">
    <citation type="submission" date="2017-02" db="EMBL/GenBank/DDBJ databases">
        <title>Complete genome sequences of Mycobacterium kansasii strains isolated from rhesus macaques.</title>
        <authorList>
            <person name="Panda A."/>
            <person name="Nagaraj S."/>
            <person name="Zhao X."/>
            <person name="Tettelin H."/>
            <person name="Detolla L.J."/>
        </authorList>
    </citation>
    <scope>NUCLEOTIDE SEQUENCE [LARGE SCALE GENOMIC DNA]</scope>
    <source>
        <strain evidence="2 3">11-3813</strain>
    </source>
</reference>
<evidence type="ECO:0000256" key="1">
    <source>
        <dbReference type="SAM" id="MobiDB-lite"/>
    </source>
</evidence>